<gene>
    <name evidence="2" type="primary">SPAC3H1.10</name>
    <name evidence="2" type="ORF">AK812_SmicGene41027</name>
</gene>
<dbReference type="InterPro" id="IPR038156">
    <property type="entry name" value="PCS_N_sf"/>
</dbReference>
<dbReference type="GO" id="GO:0016756">
    <property type="term" value="F:glutathione gamma-glutamylcysteinyltransferase activity"/>
    <property type="evidence" value="ECO:0007669"/>
    <property type="project" value="InterPro"/>
</dbReference>
<dbReference type="Proteomes" id="UP000186817">
    <property type="component" value="Unassembled WGS sequence"/>
</dbReference>
<dbReference type="InterPro" id="IPR007719">
    <property type="entry name" value="PCS_N"/>
</dbReference>
<dbReference type="OrthoDB" id="448954at2759"/>
<sequence length="252" mass="27678">MGMGFHVPAGSEQYEAAQRGSVAKSHNVTHQAARRPQTRKAFAENRGAKLGSEVAVLEDPLGRDLLERMPAVGKQAFKRWCEVWEPQENRGNCGPASAMAALRFLGLEGPWTQAKIVAEVIIPHGLFTQGLSFQNCSIMLQVLGHGRLRISERNSSNEAQLSDQLRQDLAEAFELGGMICILVNYTRLGGGHWSPIGGWSDGHVLILDTNDTRLPPHWVKLETLTKSMCSLNRATGKPRGYLLLRRGEADSA</sequence>
<reference evidence="2 3" key="1">
    <citation type="submission" date="2016-02" db="EMBL/GenBank/DDBJ databases">
        <title>Genome analysis of coral dinoflagellate symbionts highlights evolutionary adaptations to a symbiotic lifestyle.</title>
        <authorList>
            <person name="Aranda M."/>
            <person name="Li Y."/>
            <person name="Liew Y.J."/>
            <person name="Baumgarten S."/>
            <person name="Simakov O."/>
            <person name="Wilson M."/>
            <person name="Piel J."/>
            <person name="Ashoor H."/>
            <person name="Bougouffa S."/>
            <person name="Bajic V.B."/>
            <person name="Ryu T."/>
            <person name="Ravasi T."/>
            <person name="Bayer T."/>
            <person name="Micklem G."/>
            <person name="Kim H."/>
            <person name="Bhak J."/>
            <person name="Lajeunesse T.C."/>
            <person name="Voolstra C.R."/>
        </authorList>
    </citation>
    <scope>NUCLEOTIDE SEQUENCE [LARGE SCALE GENOMIC DNA]</scope>
    <source>
        <strain evidence="2 3">CCMP2467</strain>
    </source>
</reference>
<protein>
    <submittedName>
        <fullName evidence="2">Glutathione gamma-glutamylcysteinyltransferase</fullName>
    </submittedName>
</protein>
<evidence type="ECO:0000313" key="2">
    <source>
        <dbReference type="EMBL" id="OLP78769.1"/>
    </source>
</evidence>
<keyword evidence="3" id="KW-1185">Reference proteome</keyword>
<dbReference type="PANTHER" id="PTHR33447:SF2">
    <property type="entry name" value="GLUTATHIONE GAMMA-GLUTAMYLCYSTEINYLTRANSFERASE"/>
    <property type="match status" value="1"/>
</dbReference>
<name>A0A1Q9C773_SYMMI</name>
<dbReference type="Gene3D" id="3.90.70.30">
    <property type="entry name" value="Phytochelatin synthase, N-terminal domain"/>
    <property type="match status" value="1"/>
</dbReference>
<dbReference type="PROSITE" id="PS51443">
    <property type="entry name" value="PCS"/>
    <property type="match status" value="1"/>
</dbReference>
<organism evidence="2 3">
    <name type="scientific">Symbiodinium microadriaticum</name>
    <name type="common">Dinoflagellate</name>
    <name type="synonym">Zooxanthella microadriatica</name>
    <dbReference type="NCBI Taxonomy" id="2951"/>
    <lineage>
        <taxon>Eukaryota</taxon>
        <taxon>Sar</taxon>
        <taxon>Alveolata</taxon>
        <taxon>Dinophyceae</taxon>
        <taxon>Suessiales</taxon>
        <taxon>Symbiodiniaceae</taxon>
        <taxon>Symbiodinium</taxon>
    </lineage>
</organism>
<dbReference type="GO" id="GO:0046872">
    <property type="term" value="F:metal ion binding"/>
    <property type="evidence" value="ECO:0007669"/>
    <property type="project" value="InterPro"/>
</dbReference>
<dbReference type="GO" id="GO:0046938">
    <property type="term" value="P:phytochelatin biosynthetic process"/>
    <property type="evidence" value="ECO:0007669"/>
    <property type="project" value="InterPro"/>
</dbReference>
<dbReference type="PANTHER" id="PTHR33447">
    <property type="entry name" value="GLUTATHIONE GAMMA-GLUTAMYLCYSTEINYLTRANSFERASE"/>
    <property type="match status" value="1"/>
</dbReference>
<dbReference type="EMBL" id="LSRX01001566">
    <property type="protein sequence ID" value="OLP78769.1"/>
    <property type="molecule type" value="Genomic_DNA"/>
</dbReference>
<dbReference type="OMA" id="CGPASAM"/>
<dbReference type="GO" id="GO:0010273">
    <property type="term" value="P:detoxification of copper ion"/>
    <property type="evidence" value="ECO:0007669"/>
    <property type="project" value="TreeGrafter"/>
</dbReference>
<dbReference type="InterPro" id="IPR040409">
    <property type="entry name" value="PCS-like"/>
</dbReference>
<comment type="caution">
    <text evidence="2">The sequence shown here is derived from an EMBL/GenBank/DDBJ whole genome shotgun (WGS) entry which is preliminary data.</text>
</comment>
<accession>A0A1Q9C773</accession>
<dbReference type="AlphaFoldDB" id="A0A1Q9C773"/>
<dbReference type="InterPro" id="IPR038765">
    <property type="entry name" value="Papain-like_cys_pep_sf"/>
</dbReference>
<proteinExistence type="predicted"/>
<keyword evidence="2" id="KW-0808">Transferase</keyword>
<evidence type="ECO:0000313" key="3">
    <source>
        <dbReference type="Proteomes" id="UP000186817"/>
    </source>
</evidence>
<dbReference type="Pfam" id="PF05023">
    <property type="entry name" value="Phytochelatin"/>
    <property type="match status" value="1"/>
</dbReference>
<dbReference type="SUPFAM" id="SSF54001">
    <property type="entry name" value="Cysteine proteinases"/>
    <property type="match status" value="1"/>
</dbReference>
<dbReference type="GO" id="GO:0098849">
    <property type="term" value="P:cellular detoxification of cadmium ion"/>
    <property type="evidence" value="ECO:0007669"/>
    <property type="project" value="TreeGrafter"/>
</dbReference>
<evidence type="ECO:0000256" key="1">
    <source>
        <dbReference type="SAM" id="MobiDB-lite"/>
    </source>
</evidence>
<feature type="region of interest" description="Disordered" evidence="1">
    <location>
        <begin position="15"/>
        <end position="41"/>
    </location>
</feature>